<evidence type="ECO:0000256" key="14">
    <source>
        <dbReference type="ARBA" id="ARBA00023306"/>
    </source>
</evidence>
<keyword evidence="19" id="KW-0328">Glycosyltransferase</keyword>
<evidence type="ECO:0000256" key="8">
    <source>
        <dbReference type="ARBA" id="ARBA00022801"/>
    </source>
</evidence>
<dbReference type="Pfam" id="PF00905">
    <property type="entry name" value="Transpeptidase"/>
    <property type="match status" value="1"/>
</dbReference>
<dbReference type="InterPro" id="IPR036138">
    <property type="entry name" value="PBP_dimer_sf"/>
</dbReference>
<dbReference type="Gene3D" id="3.30.450.330">
    <property type="match status" value="1"/>
</dbReference>
<comment type="catalytic activity">
    <reaction evidence="16">
        <text>Preferential cleavage: (Ac)2-L-Lys-D-Ala-|-D-Ala. Also transpeptidation of peptidyl-alanyl moieties that are N-acyl substituents of D-alanine.</text>
        <dbReference type="EC" id="3.4.16.4"/>
    </reaction>
</comment>
<dbReference type="SUPFAM" id="SSF56519">
    <property type="entry name" value="Penicillin binding protein dimerisation domain"/>
    <property type="match status" value="1"/>
</dbReference>
<dbReference type="InterPro" id="IPR050515">
    <property type="entry name" value="Beta-lactam/transpept"/>
</dbReference>
<comment type="caution">
    <text evidence="19">The sequence shown here is derived from an EMBL/GenBank/DDBJ whole genome shotgun (WGS) entry which is preliminary data.</text>
</comment>
<evidence type="ECO:0000256" key="12">
    <source>
        <dbReference type="ARBA" id="ARBA00023136"/>
    </source>
</evidence>
<dbReference type="GO" id="GO:0008955">
    <property type="term" value="F:peptidoglycan glycosyltransferase activity"/>
    <property type="evidence" value="ECO:0007669"/>
    <property type="project" value="InterPro"/>
</dbReference>
<dbReference type="OrthoDB" id="9789078at2"/>
<dbReference type="InterPro" id="IPR005311">
    <property type="entry name" value="PBP_dimer"/>
</dbReference>
<evidence type="ECO:0000313" key="19">
    <source>
        <dbReference type="EMBL" id="GAC15581.1"/>
    </source>
</evidence>
<evidence type="ECO:0000259" key="17">
    <source>
        <dbReference type="Pfam" id="PF00905"/>
    </source>
</evidence>
<evidence type="ECO:0000256" key="2">
    <source>
        <dbReference type="ARBA" id="ARBA00022475"/>
    </source>
</evidence>
<evidence type="ECO:0000259" key="18">
    <source>
        <dbReference type="Pfam" id="PF03717"/>
    </source>
</evidence>
<evidence type="ECO:0000256" key="11">
    <source>
        <dbReference type="ARBA" id="ARBA00022989"/>
    </source>
</evidence>
<dbReference type="eggNOG" id="COG0768">
    <property type="taxonomic scope" value="Bacteria"/>
</dbReference>
<dbReference type="HAMAP" id="MF_02080">
    <property type="entry name" value="FtsI_transpept"/>
    <property type="match status" value="1"/>
</dbReference>
<dbReference type="GO" id="GO:0008658">
    <property type="term" value="F:penicillin binding"/>
    <property type="evidence" value="ECO:0007669"/>
    <property type="project" value="InterPro"/>
</dbReference>
<keyword evidence="4 16" id="KW-0132">Cell division</keyword>
<keyword evidence="15 16" id="KW-0961">Cell wall biogenesis/degradation</keyword>
<comment type="pathway">
    <text evidence="16">Cell wall biogenesis; peptidoglycan biosynthesis.</text>
</comment>
<dbReference type="GO" id="GO:0008360">
    <property type="term" value="P:regulation of cell shape"/>
    <property type="evidence" value="ECO:0007669"/>
    <property type="project" value="UniProtKB-KW"/>
</dbReference>
<dbReference type="InterPro" id="IPR037532">
    <property type="entry name" value="FtsI_transpept"/>
</dbReference>
<dbReference type="SUPFAM" id="SSF56601">
    <property type="entry name" value="beta-lactamase/transpeptidase-like"/>
    <property type="match status" value="1"/>
</dbReference>
<keyword evidence="5 16" id="KW-0121">Carboxypeptidase</keyword>
<dbReference type="GO" id="GO:0009002">
    <property type="term" value="F:serine-type D-Ala-D-Ala carboxypeptidase activity"/>
    <property type="evidence" value="ECO:0007669"/>
    <property type="project" value="UniProtKB-UniRule"/>
</dbReference>
<evidence type="ECO:0000313" key="20">
    <source>
        <dbReference type="Proteomes" id="UP000006334"/>
    </source>
</evidence>
<reference evidence="19 20" key="1">
    <citation type="journal article" date="2017" name="Antonie Van Leeuwenhoek">
        <title>Rhizobium rhizosphaerae sp. nov., a novel species isolated from rice rhizosphere.</title>
        <authorList>
            <person name="Zhao J.J."/>
            <person name="Zhang J."/>
            <person name="Zhang R.J."/>
            <person name="Zhang C.W."/>
            <person name="Yin H.Q."/>
            <person name="Zhang X.X."/>
        </authorList>
    </citation>
    <scope>NUCLEOTIDE SEQUENCE [LARGE SCALE GENOMIC DNA]</scope>
    <source>
        <strain evidence="19 20">E3</strain>
    </source>
</reference>
<dbReference type="GO" id="GO:0000917">
    <property type="term" value="P:division septum assembly"/>
    <property type="evidence" value="ECO:0007669"/>
    <property type="project" value="UniProtKB-KW"/>
</dbReference>
<dbReference type="PANTHER" id="PTHR30627:SF1">
    <property type="entry name" value="PEPTIDOGLYCAN D,D-TRANSPEPTIDASE FTSI"/>
    <property type="match status" value="1"/>
</dbReference>
<evidence type="ECO:0000256" key="6">
    <source>
        <dbReference type="ARBA" id="ARBA00022670"/>
    </source>
</evidence>
<organism evidence="19 20">
    <name type="scientific">Aliiglaciecola lipolytica E3</name>
    <dbReference type="NCBI Taxonomy" id="1127673"/>
    <lineage>
        <taxon>Bacteria</taxon>
        <taxon>Pseudomonadati</taxon>
        <taxon>Pseudomonadota</taxon>
        <taxon>Gammaproteobacteria</taxon>
        <taxon>Alteromonadales</taxon>
        <taxon>Alteromonadaceae</taxon>
        <taxon>Aliiglaciecola</taxon>
    </lineage>
</organism>
<evidence type="ECO:0000256" key="10">
    <source>
        <dbReference type="ARBA" id="ARBA00022984"/>
    </source>
</evidence>
<evidence type="ECO:0000256" key="4">
    <source>
        <dbReference type="ARBA" id="ARBA00022618"/>
    </source>
</evidence>
<keyword evidence="6 16" id="KW-0645">Protease</keyword>
<keyword evidence="3 16" id="KW-0997">Cell inner membrane</keyword>
<evidence type="ECO:0000256" key="5">
    <source>
        <dbReference type="ARBA" id="ARBA00022645"/>
    </source>
</evidence>
<evidence type="ECO:0000256" key="1">
    <source>
        <dbReference type="ARBA" id="ARBA00004370"/>
    </source>
</evidence>
<keyword evidence="7 16" id="KW-0812">Transmembrane</keyword>
<dbReference type="RefSeq" id="WP_008845386.1">
    <property type="nucleotide sequence ID" value="NZ_BAEN01000059.1"/>
</dbReference>
<evidence type="ECO:0000256" key="9">
    <source>
        <dbReference type="ARBA" id="ARBA00022960"/>
    </source>
</evidence>
<dbReference type="UniPathway" id="UPA00219"/>
<feature type="domain" description="Penicillin-binding protein dimerisation" evidence="18">
    <location>
        <begin position="66"/>
        <end position="218"/>
    </location>
</feature>
<dbReference type="InterPro" id="IPR001460">
    <property type="entry name" value="PCN-bd_Tpept"/>
</dbReference>
<evidence type="ECO:0000256" key="13">
    <source>
        <dbReference type="ARBA" id="ARBA00023210"/>
    </source>
</evidence>
<name>K6XV76_9ALTE</name>
<keyword evidence="2 16" id="KW-1003">Cell membrane</keyword>
<protein>
    <recommendedName>
        <fullName evidence="16">Peptidoglycan D,D-transpeptidase FtsI</fullName>
        <ecNumber evidence="16">3.4.16.4</ecNumber>
    </recommendedName>
    <alternativeName>
        <fullName evidence="16">Penicillin-binding protein 3</fullName>
        <shortName evidence="16">PBP-3</shortName>
    </alternativeName>
</protein>
<gene>
    <name evidence="16 19" type="primary">ftsI</name>
    <name evidence="19" type="ORF">GLIP_2960</name>
</gene>
<dbReference type="InterPro" id="IPR012338">
    <property type="entry name" value="Beta-lactam/transpept-like"/>
</dbReference>
<evidence type="ECO:0000256" key="16">
    <source>
        <dbReference type="HAMAP-Rule" id="MF_02080"/>
    </source>
</evidence>
<accession>K6XV76</accession>
<dbReference type="Pfam" id="PF03717">
    <property type="entry name" value="PBP_dimer"/>
    <property type="match status" value="1"/>
</dbReference>
<keyword evidence="13 16" id="KW-0717">Septation</keyword>
<dbReference type="PANTHER" id="PTHR30627">
    <property type="entry name" value="PEPTIDOGLYCAN D,D-TRANSPEPTIDASE"/>
    <property type="match status" value="1"/>
</dbReference>
<proteinExistence type="inferred from homology"/>
<dbReference type="GO" id="GO:0005886">
    <property type="term" value="C:plasma membrane"/>
    <property type="evidence" value="ECO:0007669"/>
    <property type="project" value="UniProtKB-SubCell"/>
</dbReference>
<keyword evidence="20" id="KW-1185">Reference proteome</keyword>
<dbReference type="EC" id="3.4.16.4" evidence="16"/>
<dbReference type="EMBL" id="BAEN01000059">
    <property type="protein sequence ID" value="GAC15581.1"/>
    <property type="molecule type" value="Genomic_DNA"/>
</dbReference>
<keyword evidence="10 16" id="KW-0573">Peptidoglycan synthesis</keyword>
<feature type="domain" description="Penicillin-binding protein transpeptidase" evidence="17">
    <location>
        <begin position="259"/>
        <end position="554"/>
    </location>
</feature>
<keyword evidence="12 16" id="KW-0472">Membrane</keyword>
<keyword evidence="11 16" id="KW-1133">Transmembrane helix</keyword>
<keyword evidence="8 16" id="KW-0378">Hydrolase</keyword>
<evidence type="ECO:0000256" key="3">
    <source>
        <dbReference type="ARBA" id="ARBA00022519"/>
    </source>
</evidence>
<feature type="active site" description="Acyl-ester intermediate" evidence="16">
    <location>
        <position position="306"/>
    </location>
</feature>
<comment type="subcellular location">
    <subcellularLocation>
        <location evidence="16">Cell inner membrane</location>
        <topology evidence="16">Single-pass membrane protein</topology>
    </subcellularLocation>
    <subcellularLocation>
        <location evidence="1">Membrane</location>
    </subcellularLocation>
</comment>
<evidence type="ECO:0000256" key="15">
    <source>
        <dbReference type="ARBA" id="ARBA00023316"/>
    </source>
</evidence>
<keyword evidence="9 16" id="KW-0133">Cell shape</keyword>
<keyword evidence="19" id="KW-0808">Transferase</keyword>
<dbReference type="GO" id="GO:0009252">
    <property type="term" value="P:peptidoglycan biosynthetic process"/>
    <property type="evidence" value="ECO:0007669"/>
    <property type="project" value="UniProtKB-UniRule"/>
</dbReference>
<dbReference type="GO" id="GO:0043093">
    <property type="term" value="P:FtsZ-dependent cytokinesis"/>
    <property type="evidence" value="ECO:0007669"/>
    <property type="project" value="UniProtKB-UniRule"/>
</dbReference>
<sequence length="579" mass="63123">MKTAKTKQAKKNIAPSSVQWRFAVVVAAILGVFVVLTVRAAYIQVINPDQLIQEGDSRTLRVRNNEVYRGLITDRNGEQLAVSVPAKAVWAHPPTVTDPEKGALADTRRWQALAEVLGQDVDDLIRKATNQSSKFVYLQRQVSPAMATFVQKLNIPGVYLVNESRRFYPAGEASAHVVGFTNVDDQGIEGIEMLYDKLLSATPDSRTIRRDAKGRQVEILDQEKGKEPQDIQLTIDQRIQALAYRELKSAVHFYRATSGSVVVADVNTGEILAMVNSPSFNPNNRKGVSARKIRNRAITDSFEPGSSVKPLAVLSALEFGSADTKTVIDTAPGWRRLGGSIVRDSRNYGKLTLQGIIQKSSNIGTSKLALSVPKEFLLDTYYNMGLMSDTGTNLIGEQGGLFNEQRIWSEFELSTLSFGYGLSVTTMQLARMYSILGNGGVKQPFSIVKSDEQKMTERVISEENAHRVLTMMESVLEDGGSGRKARVPGYRVAGKTGTSRKAIKGGYGEQYVNIFAGVAPVSDPQLAVVVLINEPKGDLYYGGDTAAPVFSTIMANTLQLLNVPPDAKNVSSIAAGGER</sequence>
<dbReference type="Gene3D" id="3.40.710.10">
    <property type="entry name" value="DD-peptidase/beta-lactamase superfamily"/>
    <property type="match status" value="1"/>
</dbReference>
<evidence type="ECO:0000256" key="7">
    <source>
        <dbReference type="ARBA" id="ARBA00022692"/>
    </source>
</evidence>
<dbReference type="GO" id="GO:0071555">
    <property type="term" value="P:cell wall organization"/>
    <property type="evidence" value="ECO:0007669"/>
    <property type="project" value="UniProtKB-KW"/>
</dbReference>
<dbReference type="STRING" id="1127673.GLIP_2960"/>
<dbReference type="AlphaFoldDB" id="K6XV76"/>
<dbReference type="Gene3D" id="3.90.1310.10">
    <property type="entry name" value="Penicillin-binding protein 2a (Domain 2)"/>
    <property type="match status" value="1"/>
</dbReference>
<dbReference type="Proteomes" id="UP000006334">
    <property type="component" value="Unassembled WGS sequence"/>
</dbReference>
<feature type="transmembrane region" description="Helical" evidence="16">
    <location>
        <begin position="20"/>
        <end position="42"/>
    </location>
</feature>
<dbReference type="GO" id="GO:0006508">
    <property type="term" value="P:proteolysis"/>
    <property type="evidence" value="ECO:0007669"/>
    <property type="project" value="UniProtKB-KW"/>
</dbReference>
<comment type="function">
    <text evidence="16">Catalyzes cross-linking of the peptidoglycan cell wall at the division septum.</text>
</comment>
<comment type="similarity">
    <text evidence="16">Belongs to the transpeptidase family. FtsI subfamily.</text>
</comment>
<keyword evidence="14 16" id="KW-0131">Cell cycle</keyword>